<dbReference type="EMBL" id="CP063845">
    <property type="protein sequence ID" value="UFP95158.1"/>
    <property type="molecule type" value="Genomic_DNA"/>
</dbReference>
<evidence type="ECO:0000313" key="2">
    <source>
        <dbReference type="Proteomes" id="UP001054846"/>
    </source>
</evidence>
<keyword evidence="2" id="KW-1185">Reference proteome</keyword>
<reference evidence="1 2" key="1">
    <citation type="journal article" date="2021" name="Genome Biol. Evol.">
        <title>Complete Genome Sequencing of a Novel Gloeobacter Species from a Waterfall Cave in Mexico.</title>
        <authorList>
            <person name="Saw J.H."/>
            <person name="Cardona T."/>
            <person name="Montejano G."/>
        </authorList>
    </citation>
    <scope>NUCLEOTIDE SEQUENCE [LARGE SCALE GENOMIC DNA]</scope>
    <source>
        <strain evidence="1">MG652769</strain>
    </source>
</reference>
<protein>
    <submittedName>
        <fullName evidence="1">Phage tail assembly protein</fullName>
    </submittedName>
</protein>
<gene>
    <name evidence="1" type="ORF">ISF26_02575</name>
</gene>
<dbReference type="RefSeq" id="WP_230842352.1">
    <property type="nucleotide sequence ID" value="NZ_CP063845.1"/>
</dbReference>
<organism evidence="1 2">
    <name type="scientific">Gloeobacter morelensis MG652769</name>
    <dbReference type="NCBI Taxonomy" id="2781736"/>
    <lineage>
        <taxon>Bacteria</taxon>
        <taxon>Bacillati</taxon>
        <taxon>Cyanobacteriota</taxon>
        <taxon>Cyanophyceae</taxon>
        <taxon>Gloeobacterales</taxon>
        <taxon>Gloeobacteraceae</taxon>
        <taxon>Gloeobacter</taxon>
        <taxon>Gloeobacter morelensis</taxon>
    </lineage>
</organism>
<name>A0ABY3PN80_9CYAN</name>
<accession>A0ABY3PN80</accession>
<sequence>MSQGFQSEFAFTLPRGLLGEGAELHRQGTMRLATARDEMAVQKDSRVQANPAYGVLVMLSRVIVRLGTLAAITPEALESLFTRDIAYLRELYNRLNQQGNVHIPAQCPQCSSRFAVELALSGE</sequence>
<proteinExistence type="predicted"/>
<evidence type="ECO:0000313" key="1">
    <source>
        <dbReference type="EMBL" id="UFP95158.1"/>
    </source>
</evidence>
<dbReference type="Proteomes" id="UP001054846">
    <property type="component" value="Chromosome"/>
</dbReference>